<dbReference type="Pfam" id="PF07611">
    <property type="entry name" value="DUF1574"/>
    <property type="match status" value="1"/>
</dbReference>
<feature type="compositionally biased region" description="Basic and acidic residues" evidence="1">
    <location>
        <begin position="124"/>
        <end position="133"/>
    </location>
</feature>
<reference evidence="2" key="1">
    <citation type="submission" date="2019-10" db="EMBL/GenBank/DDBJ databases">
        <authorList>
            <consortium name="Genoscope - CEA"/>
            <person name="William W."/>
        </authorList>
    </citation>
    <scope>NUCLEOTIDE SEQUENCE [LARGE SCALE GENOMIC DNA]</scope>
    <source>
        <strain evidence="2">BBR_PRJEB10992</strain>
    </source>
</reference>
<evidence type="ECO:0008006" key="4">
    <source>
        <dbReference type="Google" id="ProtNLM"/>
    </source>
</evidence>
<keyword evidence="3" id="KW-1185">Reference proteome</keyword>
<name>A0A7Z9E5H2_9CYAN</name>
<evidence type="ECO:0000313" key="2">
    <source>
        <dbReference type="EMBL" id="VXD25202.1"/>
    </source>
</evidence>
<feature type="compositionally biased region" description="Polar residues" evidence="1">
    <location>
        <begin position="1017"/>
        <end position="1026"/>
    </location>
</feature>
<proteinExistence type="predicted"/>
<protein>
    <recommendedName>
        <fullName evidence="4">DUF1574 domain-containing protein</fullName>
    </recommendedName>
</protein>
<dbReference type="Proteomes" id="UP000184550">
    <property type="component" value="Unassembled WGS sequence"/>
</dbReference>
<comment type="caution">
    <text evidence="2">The sequence shown here is derived from an EMBL/GenBank/DDBJ whole genome shotgun (WGS) entry which is preliminary data.</text>
</comment>
<dbReference type="AlphaFoldDB" id="A0A7Z9E5H2"/>
<dbReference type="InterPro" id="IPR011468">
    <property type="entry name" value="DUF1574"/>
</dbReference>
<gene>
    <name evidence="2" type="ORF">PL8927_850001</name>
</gene>
<evidence type="ECO:0000256" key="1">
    <source>
        <dbReference type="SAM" id="MobiDB-lite"/>
    </source>
</evidence>
<dbReference type="EMBL" id="CZCU02000163">
    <property type="protein sequence ID" value="VXD25202.1"/>
    <property type="molecule type" value="Genomic_DNA"/>
</dbReference>
<feature type="region of interest" description="Disordered" evidence="1">
    <location>
        <begin position="1006"/>
        <end position="1026"/>
    </location>
</feature>
<evidence type="ECO:0000313" key="3">
    <source>
        <dbReference type="Proteomes" id="UP000184550"/>
    </source>
</evidence>
<sequence length="1173" mass="130613">MLKGNKTVVTAEGSALTQWAEQAVGLAEVQVQTRLRGNHLHVLCEAPISPNEKSVTSHFSSALTQTNLTALLPPNQPIYKIFLSGRSIGAKRPDWTVKLEYTELQYQAWCSPSEPSESPPIEEQTNRFGEKGHNPFAKITGLFRRSKKQARRTVPPEPTLSSSIEPPDQRLIEPDLEPDLEPNLEPQPTHTHWTEAETQPFSLLADDGLAFSSMSVELTPVEEVGGAPEAGGAGGAGEACRDVAYNVSTQPTVNSQPPTVNSQQPTIEVSTESLARQGYPDAIASYLSEILGGLGVGVKVTIREKSAKVKKTEKQQHEDETARRLWVLCESAYSPDPSLLAQPIAQRLRQLQLEGFRDACILLQVQGESTPDWMLRIDLTPPDKILKEWGRWGDEQAIARLLNDKFSQFQVEVRTTLKESTLHLFCHCTTSSRKRQVPDKQTVMDIVTPLLDLLAPQGICAATVYGLETTTTNPKPGAPIWIDWLNLPAAKHSDLQPTALTLAEHGNLSALRFILSRLINPDLELKLATGGIRVLLLQKGELLHVMTEAATCPSQSQVAPVIAQFLRSHRISGIAGVRIYGRRSGQKLPLWRYGVYLKTTQPDTVPSTLPDFVTPTEESETHVEASHGTSVAGSLVLRPDLNLEGLETDSPRPQSLIYPHWRGVLDRSVEAIAQGLVATRLFVLREAMMVSVQDLRTRRYQKIALALVWGTLGGFLVVQLDGILGQWLVEIPMNGISKTGIIPANQSNVEEKTSEVVIASDLTRNQNNSKENGVFNASNFISSTLETKKCSLSNQKLGLEACKLAQFLYPTFKSAQLDEQLARYQHYILTEKRPPDILVIGSSRALRGIDPGVLEQELRLRGYGGLKVYNFGVNGATLQVVDLIIRQILPPEQLPRLVILADGVRALNSGRVDRTYETISTSEGYEQIAQGTFQIKSQVEEEKSFTLDWQYNLGDFAEKFRQGELSFEQFQTRLNQQFVGGSKAYEQRDSLKFLLQSMIKGQAFQPQVESPVDEAEPSNNQEVETSQFQPNGFLPISIQFSPEVYYQAHSQVSGYYDGDYQGFQLEGKQTTALKSLIEYVQSKNVDIVFVNMPLTEDYLDPIRTAYEDKFQDLMQSISKETELIFIDLSREWLQNHHYFSDPSHLNQYGAVAVSEKLVKIDQIPWPKSVVSKQ</sequence>
<organism evidence="2 3">
    <name type="scientific">Planktothrix serta PCC 8927</name>
    <dbReference type="NCBI Taxonomy" id="671068"/>
    <lineage>
        <taxon>Bacteria</taxon>
        <taxon>Bacillati</taxon>
        <taxon>Cyanobacteriota</taxon>
        <taxon>Cyanophyceae</taxon>
        <taxon>Oscillatoriophycideae</taxon>
        <taxon>Oscillatoriales</taxon>
        <taxon>Microcoleaceae</taxon>
        <taxon>Planktothrix</taxon>
    </lineage>
</organism>
<feature type="region of interest" description="Disordered" evidence="1">
    <location>
        <begin position="110"/>
        <end position="190"/>
    </location>
</feature>
<feature type="compositionally biased region" description="Low complexity" evidence="1">
    <location>
        <begin position="111"/>
        <end position="123"/>
    </location>
</feature>
<accession>A0A7Z9E5H2</accession>
<dbReference type="SUPFAM" id="SSF52266">
    <property type="entry name" value="SGNH hydrolase"/>
    <property type="match status" value="1"/>
</dbReference>
<dbReference type="Gene3D" id="3.40.50.1110">
    <property type="entry name" value="SGNH hydrolase"/>
    <property type="match status" value="1"/>
</dbReference>
<dbReference type="InterPro" id="IPR036514">
    <property type="entry name" value="SGNH_hydro_sf"/>
</dbReference>